<dbReference type="PROSITE" id="PS00061">
    <property type="entry name" value="ADH_SHORT"/>
    <property type="match status" value="1"/>
</dbReference>
<keyword evidence="4" id="KW-1185">Reference proteome</keyword>
<dbReference type="PRINTS" id="PR00080">
    <property type="entry name" value="SDRFAMILY"/>
</dbReference>
<dbReference type="Proteomes" id="UP000320216">
    <property type="component" value="Chromosome"/>
</dbReference>
<dbReference type="RefSeq" id="WP_146322319.1">
    <property type="nucleotide sequence ID" value="NZ_CP042305.1"/>
</dbReference>
<evidence type="ECO:0000256" key="1">
    <source>
        <dbReference type="ARBA" id="ARBA00006484"/>
    </source>
</evidence>
<evidence type="ECO:0000313" key="3">
    <source>
        <dbReference type="EMBL" id="QDZ16315.1"/>
    </source>
</evidence>
<evidence type="ECO:0000256" key="2">
    <source>
        <dbReference type="ARBA" id="ARBA00023002"/>
    </source>
</evidence>
<name>A0A5B8M9H1_9MICO</name>
<dbReference type="InterPro" id="IPR020904">
    <property type="entry name" value="Sc_DH/Rdtase_CS"/>
</dbReference>
<dbReference type="PANTHER" id="PTHR42760">
    <property type="entry name" value="SHORT-CHAIN DEHYDROGENASES/REDUCTASES FAMILY MEMBER"/>
    <property type="match status" value="1"/>
</dbReference>
<dbReference type="PRINTS" id="PR00081">
    <property type="entry name" value="GDHRDH"/>
</dbReference>
<organism evidence="3 4">
    <name type="scientific">Humibacter ginsenosidimutans</name>
    <dbReference type="NCBI Taxonomy" id="2599293"/>
    <lineage>
        <taxon>Bacteria</taxon>
        <taxon>Bacillati</taxon>
        <taxon>Actinomycetota</taxon>
        <taxon>Actinomycetes</taxon>
        <taxon>Micrococcales</taxon>
        <taxon>Microbacteriaceae</taxon>
        <taxon>Humibacter</taxon>
    </lineage>
</organism>
<dbReference type="InterPro" id="IPR036291">
    <property type="entry name" value="NAD(P)-bd_dom_sf"/>
</dbReference>
<sequence length="248" mass="25425">MTEQNGRVAGKVAIVSGGSRGMGASHVRTLVAEGAKAVIADVLDDNGKALAAELGENAIFVHLDVTDPEQWTAAVQAAVEAFGTVDILVNNAGIANGAPLESFPTDAWQKILDINLSGVFYGMRAVVPVMKQHSSGSIVNVSSVEGLRGSVGLHGYVASKFGVRGITKSAALELGPAGIRVNSIHPGLIETPMTTNISAESLQIALGRAAQPAEVSKLVLFLASDESSYSTGAEFVIDGGLVAGVPHN</sequence>
<dbReference type="SUPFAM" id="SSF51735">
    <property type="entry name" value="NAD(P)-binding Rossmann-fold domains"/>
    <property type="match status" value="1"/>
</dbReference>
<evidence type="ECO:0000313" key="4">
    <source>
        <dbReference type="Proteomes" id="UP000320216"/>
    </source>
</evidence>
<dbReference type="OrthoDB" id="286404at2"/>
<accession>A0A5B8M9H1</accession>
<dbReference type="Gene3D" id="3.40.50.720">
    <property type="entry name" value="NAD(P)-binding Rossmann-like Domain"/>
    <property type="match status" value="1"/>
</dbReference>
<dbReference type="GO" id="GO:0047936">
    <property type="term" value="F:glucose 1-dehydrogenase [NAD(P)+] activity"/>
    <property type="evidence" value="ECO:0007669"/>
    <property type="project" value="UniProtKB-EC"/>
</dbReference>
<dbReference type="KEGG" id="huw:FPZ11_17545"/>
<dbReference type="Pfam" id="PF13561">
    <property type="entry name" value="adh_short_C2"/>
    <property type="match status" value="1"/>
</dbReference>
<reference evidence="3 4" key="1">
    <citation type="submission" date="2019-07" db="EMBL/GenBank/DDBJ databases">
        <title>Full genome sequence of Humibacter sp. WJ7-1.</title>
        <authorList>
            <person name="Im W.-T."/>
        </authorList>
    </citation>
    <scope>NUCLEOTIDE SEQUENCE [LARGE SCALE GENOMIC DNA]</scope>
    <source>
        <strain evidence="3 4">WJ7-1</strain>
    </source>
</reference>
<dbReference type="NCBIfam" id="NF005559">
    <property type="entry name" value="PRK07231.1"/>
    <property type="match status" value="1"/>
</dbReference>
<dbReference type="EMBL" id="CP042305">
    <property type="protein sequence ID" value="QDZ16315.1"/>
    <property type="molecule type" value="Genomic_DNA"/>
</dbReference>
<dbReference type="AlphaFoldDB" id="A0A5B8M9H1"/>
<proteinExistence type="inferred from homology"/>
<gene>
    <name evidence="3" type="ORF">FPZ11_17545</name>
</gene>
<keyword evidence="2 3" id="KW-0560">Oxidoreductase</keyword>
<comment type="similarity">
    <text evidence="1">Belongs to the short-chain dehydrogenases/reductases (SDR) family.</text>
</comment>
<dbReference type="PANTHER" id="PTHR42760:SF133">
    <property type="entry name" value="3-OXOACYL-[ACYL-CARRIER-PROTEIN] REDUCTASE"/>
    <property type="match status" value="1"/>
</dbReference>
<protein>
    <submittedName>
        <fullName evidence="3">Glucose 1-dehydrogenase</fullName>
        <ecNumber evidence="3">1.1.1.47</ecNumber>
    </submittedName>
</protein>
<dbReference type="EC" id="1.1.1.47" evidence="3"/>
<dbReference type="FunFam" id="3.40.50.720:FF:000084">
    <property type="entry name" value="Short-chain dehydrogenase reductase"/>
    <property type="match status" value="1"/>
</dbReference>
<dbReference type="InterPro" id="IPR002347">
    <property type="entry name" value="SDR_fam"/>
</dbReference>